<proteinExistence type="predicted"/>
<gene>
    <name evidence="1" type="ORF">VPNG_09587</name>
</gene>
<sequence>MDKIKGVYPDLTTDNIPERTVRSFASCTTSGFYPEIHSGLVAYYPCSLPGDKIGLHPYPKFHAQGLTRTIYWQDK</sequence>
<accession>A0A423VN27</accession>
<evidence type="ECO:0000313" key="1">
    <source>
        <dbReference type="EMBL" id="ROV92415.1"/>
    </source>
</evidence>
<evidence type="ECO:0000313" key="2">
    <source>
        <dbReference type="Proteomes" id="UP000285146"/>
    </source>
</evidence>
<dbReference type="AlphaFoldDB" id="A0A423VN27"/>
<organism evidence="1 2">
    <name type="scientific">Cytospora leucostoma</name>
    <dbReference type="NCBI Taxonomy" id="1230097"/>
    <lineage>
        <taxon>Eukaryota</taxon>
        <taxon>Fungi</taxon>
        <taxon>Dikarya</taxon>
        <taxon>Ascomycota</taxon>
        <taxon>Pezizomycotina</taxon>
        <taxon>Sordariomycetes</taxon>
        <taxon>Sordariomycetidae</taxon>
        <taxon>Diaporthales</taxon>
        <taxon>Cytosporaceae</taxon>
        <taxon>Cytospora</taxon>
    </lineage>
</organism>
<comment type="caution">
    <text evidence="1">The sequence shown here is derived from an EMBL/GenBank/DDBJ whole genome shotgun (WGS) entry which is preliminary data.</text>
</comment>
<dbReference type="EMBL" id="LKEB01000085">
    <property type="protein sequence ID" value="ROV92415.1"/>
    <property type="molecule type" value="Genomic_DNA"/>
</dbReference>
<dbReference type="Proteomes" id="UP000285146">
    <property type="component" value="Unassembled WGS sequence"/>
</dbReference>
<name>A0A423VN27_9PEZI</name>
<reference evidence="1 2" key="1">
    <citation type="submission" date="2015-09" db="EMBL/GenBank/DDBJ databases">
        <title>Host preference determinants of Valsa canker pathogens revealed by comparative genomics.</title>
        <authorList>
            <person name="Yin Z."/>
            <person name="Huang L."/>
        </authorList>
    </citation>
    <scope>NUCLEOTIDE SEQUENCE [LARGE SCALE GENOMIC DNA]</scope>
    <source>
        <strain evidence="1 2">SXYLt</strain>
    </source>
</reference>
<protein>
    <submittedName>
        <fullName evidence="1">Uncharacterized protein</fullName>
    </submittedName>
</protein>
<keyword evidence="2" id="KW-1185">Reference proteome</keyword>
<dbReference type="InParanoid" id="A0A423VN27"/>